<protein>
    <recommendedName>
        <fullName evidence="5">Neural proliferation differentiation and control protein 1</fullName>
    </recommendedName>
</protein>
<evidence type="ECO:0000256" key="2">
    <source>
        <dbReference type="SAM" id="SignalP"/>
    </source>
</evidence>
<dbReference type="Proteomes" id="UP000826195">
    <property type="component" value="Unassembled WGS sequence"/>
</dbReference>
<dbReference type="InterPro" id="IPR009635">
    <property type="entry name" value="NPDC1"/>
</dbReference>
<evidence type="ECO:0008006" key="5">
    <source>
        <dbReference type="Google" id="ProtNLM"/>
    </source>
</evidence>
<evidence type="ECO:0000256" key="1">
    <source>
        <dbReference type="SAM" id="MobiDB-lite"/>
    </source>
</evidence>
<dbReference type="PANTHER" id="PTHR23352">
    <property type="entry name" value="NEURAL PROLIFERATION DIFFERENTIATION AND CONTROL PROTEIN-1 NPDC-1 PROTEIN"/>
    <property type="match status" value="1"/>
</dbReference>
<keyword evidence="4" id="KW-1185">Reference proteome</keyword>
<dbReference type="Pfam" id="PF06809">
    <property type="entry name" value="NPDC1"/>
    <property type="match status" value="1"/>
</dbReference>
<feature type="signal peptide" evidence="2">
    <location>
        <begin position="1"/>
        <end position="20"/>
    </location>
</feature>
<dbReference type="PANTHER" id="PTHR23352:SF2">
    <property type="entry name" value="NEURAL PROLIFERATION DIFFERENTIATION AND CONTROL PROTEIN 1"/>
    <property type="match status" value="1"/>
</dbReference>
<feature type="chain" id="PRO_5043339091" description="Neural proliferation differentiation and control protein 1" evidence="2">
    <location>
        <begin position="21"/>
        <end position="115"/>
    </location>
</feature>
<comment type="caution">
    <text evidence="3">The sequence shown here is derived from an EMBL/GenBank/DDBJ whole genome shotgun (WGS) entry which is preliminary data.</text>
</comment>
<keyword evidence="2" id="KW-0732">Signal</keyword>
<sequence length="115" mass="12880">MFAVVFMSLTWLRLQQGAKAAENIDYPAYGVTGPNKELLPSEDQRLAQSAQMYHFQHQKQQIIASEKNVRDPSSVSEIGSDEDNDEGDYTVYECPGLAPVSIIISYKNENVQLVL</sequence>
<proteinExistence type="predicted"/>
<dbReference type="GO" id="GO:0016020">
    <property type="term" value="C:membrane"/>
    <property type="evidence" value="ECO:0007669"/>
    <property type="project" value="InterPro"/>
</dbReference>
<dbReference type="EMBL" id="JAHXZJ010001864">
    <property type="protein sequence ID" value="KAH0549665.1"/>
    <property type="molecule type" value="Genomic_DNA"/>
</dbReference>
<reference evidence="3 4" key="1">
    <citation type="journal article" date="2021" name="J. Hered.">
        <title>A chromosome-level genome assembly of the parasitoid wasp, Cotesia glomerata (Hymenoptera: Braconidae).</title>
        <authorList>
            <person name="Pinto B.J."/>
            <person name="Weis J.J."/>
            <person name="Gamble T."/>
            <person name="Ode P.J."/>
            <person name="Paul R."/>
            <person name="Zaspel J.M."/>
        </authorList>
    </citation>
    <scope>NUCLEOTIDE SEQUENCE [LARGE SCALE GENOMIC DNA]</scope>
    <source>
        <strain evidence="3">CgM1</strain>
    </source>
</reference>
<feature type="compositionally biased region" description="Acidic residues" evidence="1">
    <location>
        <begin position="79"/>
        <end position="88"/>
    </location>
</feature>
<evidence type="ECO:0000313" key="4">
    <source>
        <dbReference type="Proteomes" id="UP000826195"/>
    </source>
</evidence>
<evidence type="ECO:0000313" key="3">
    <source>
        <dbReference type="EMBL" id="KAH0549665.1"/>
    </source>
</evidence>
<accession>A0AAV7IA82</accession>
<gene>
    <name evidence="3" type="ORF">KQX54_011978</name>
</gene>
<feature type="region of interest" description="Disordered" evidence="1">
    <location>
        <begin position="66"/>
        <end position="88"/>
    </location>
</feature>
<dbReference type="AlphaFoldDB" id="A0AAV7IA82"/>
<name>A0AAV7IA82_COTGL</name>
<organism evidence="3 4">
    <name type="scientific">Cotesia glomerata</name>
    <name type="common">Lepidopteran parasitic wasp</name>
    <name type="synonym">Apanteles glomeratus</name>
    <dbReference type="NCBI Taxonomy" id="32391"/>
    <lineage>
        <taxon>Eukaryota</taxon>
        <taxon>Metazoa</taxon>
        <taxon>Ecdysozoa</taxon>
        <taxon>Arthropoda</taxon>
        <taxon>Hexapoda</taxon>
        <taxon>Insecta</taxon>
        <taxon>Pterygota</taxon>
        <taxon>Neoptera</taxon>
        <taxon>Endopterygota</taxon>
        <taxon>Hymenoptera</taxon>
        <taxon>Apocrita</taxon>
        <taxon>Ichneumonoidea</taxon>
        <taxon>Braconidae</taxon>
        <taxon>Microgastrinae</taxon>
        <taxon>Cotesia</taxon>
    </lineage>
</organism>